<evidence type="ECO:0000313" key="2">
    <source>
        <dbReference type="EMBL" id="MCQ8772776.1"/>
    </source>
</evidence>
<accession>A0A9X2LJJ0</accession>
<comment type="caution">
    <text evidence="2">The sequence shown here is derived from an EMBL/GenBank/DDBJ whole genome shotgun (WGS) entry which is preliminary data.</text>
</comment>
<evidence type="ECO:0000313" key="3">
    <source>
        <dbReference type="Proteomes" id="UP001142374"/>
    </source>
</evidence>
<keyword evidence="1" id="KW-1133">Transmembrane helix</keyword>
<dbReference type="EMBL" id="JANIID010000024">
    <property type="protein sequence ID" value="MCQ8772776.1"/>
    <property type="molecule type" value="Genomic_DNA"/>
</dbReference>
<protein>
    <recommendedName>
        <fullName evidence="4">Neocarzinostatin family protein</fullName>
    </recommendedName>
</protein>
<organism evidence="2 3">
    <name type="scientific">Streptomyces telluris</name>
    <dbReference type="NCBI Taxonomy" id="2720021"/>
    <lineage>
        <taxon>Bacteria</taxon>
        <taxon>Bacillati</taxon>
        <taxon>Actinomycetota</taxon>
        <taxon>Actinomycetes</taxon>
        <taxon>Kitasatosporales</taxon>
        <taxon>Streptomycetaceae</taxon>
        <taxon>Streptomyces</taxon>
    </lineage>
</organism>
<sequence length="306" mass="32250">MRRVAVVLLPLVLLILFVSLTPAAAAAVSYGPRLSLDRPEAGKGSTVVVKGEGWRPRALLTLLVCGRNMVGGTNDCVNAEGRTVTTEGDGTFRREFVVGEPPTPCPCVVHVATVTGEASAADVPLVVAGHPVAPLPASSGARIGVLDARLEGSGGLLTWFGAPPVRRLVLTVGNLGSGAAEDPVFRVGTARGLLAPSWEERKWRGTIPAGQRARVAFDVELAAGAHGPYEVSLKYGDKVLVTEPWDVARPWGVTLFWILLCLVVPAGLFRLGMAVVDRLRPRPASAVAEPGALPWFTPESMPRLPD</sequence>
<reference evidence="2" key="1">
    <citation type="submission" date="2022-06" db="EMBL/GenBank/DDBJ databases">
        <title>WGS of actinobacteria.</title>
        <authorList>
            <person name="Thawai C."/>
        </authorList>
    </citation>
    <scope>NUCLEOTIDE SEQUENCE</scope>
    <source>
        <strain evidence="2">AA8</strain>
    </source>
</reference>
<dbReference type="AlphaFoldDB" id="A0A9X2LJJ0"/>
<gene>
    <name evidence="2" type="ORF">NQU55_23820</name>
</gene>
<keyword evidence="1" id="KW-0472">Membrane</keyword>
<keyword evidence="1" id="KW-0812">Transmembrane</keyword>
<evidence type="ECO:0008006" key="4">
    <source>
        <dbReference type="Google" id="ProtNLM"/>
    </source>
</evidence>
<evidence type="ECO:0000256" key="1">
    <source>
        <dbReference type="SAM" id="Phobius"/>
    </source>
</evidence>
<dbReference type="Gene3D" id="2.60.40.230">
    <property type="entry name" value="Neocarzinostatin-like"/>
    <property type="match status" value="1"/>
</dbReference>
<dbReference type="InterPro" id="IPR027273">
    <property type="entry name" value="Neocarzinostatin-like"/>
</dbReference>
<keyword evidence="3" id="KW-1185">Reference proteome</keyword>
<name>A0A9X2LJJ0_9ACTN</name>
<dbReference type="Proteomes" id="UP001142374">
    <property type="component" value="Unassembled WGS sequence"/>
</dbReference>
<dbReference type="SUPFAM" id="SSF49319">
    <property type="entry name" value="Actinoxanthin-like"/>
    <property type="match status" value="1"/>
</dbReference>
<proteinExistence type="predicted"/>
<feature type="transmembrane region" description="Helical" evidence="1">
    <location>
        <begin position="251"/>
        <end position="272"/>
    </location>
</feature>